<proteinExistence type="predicted"/>
<name>A0A3S7V0K8_9BACT</name>
<sequence>MPLYELSVDAALVREAEKVVSLEGREYPTLVMRWDSRLFDQSWQTTLVLDYVIALPPLMVGQATFNEVKIAAFVGGAPTKFLYFGTEMSPRVPRVAPEMENSVAPPKLYQEFRLEEQTCPIPYLKLIQATPRIYGNGAQDYYSPPIKVERYDGVVNPTEHIADFFPMVVANLDAIKGSVLTDPNRGMWTGARYVGVTAIAILRQGKVVGLHRRVGRTDKDPLPPEIKRRDPKLDVVRSWAAIDIGAASTVVAVRGERGQAEVVRVGAVAQPTAAMHYETPSEIGFENLGRTVKAWRDRVILPLTRWEDIVVGQAARDMRNRPGEGRLARVAATICNLPLLRERVEQKESFRLRGRADPETAEALKKPAPPIIDEEGIGAHDPFDPIELFAYYTGLHLNQRARGIYLRYGVTMPTGWSPERRKSVLIAFRRGLFRSLPAGLVEYHDLERLEVVDVGPATIPFSAQAFRAFNIQPKDGPIPFATIDAGASETGFLFGVLRAAKPEERDQGLERMIEHLEPSSLPWLGGERLLHRLAYRVYGANAAAMREARVIFERPSEEPAHADLAELGSSSPDARANVVLLKDAIRPLLEQAAIEGPRPAIKLPASVQLFDESGVTRDVPVAIDQDAIGQAIDGWIRDGVLAFNEALEAALDKIGKEPDRYEGLRVILGGRMGMNPRFAEELARVLPSKVQVHRFKEPDRVNLTAPTVKTSTALGVLTMKYDKIGAALRADTRDAFRYRVGRSRHGQLADALDPSVDYDVWREMGACTKPEVELLYMPAEDDGEIAADDPRVLRALCPLGFGAVGQRLYVRAVGPARVEVAAGPPGGEPDADALRWAVDLKTSHVQQA</sequence>
<accession>A0A3S7V0K8</accession>
<organism evidence="1">
    <name type="scientific">Racemicystis crocea</name>
    <dbReference type="NCBI Taxonomy" id="1707966"/>
    <lineage>
        <taxon>Bacteria</taxon>
        <taxon>Pseudomonadati</taxon>
        <taxon>Myxococcota</taxon>
        <taxon>Polyangia</taxon>
        <taxon>Polyangiales</taxon>
        <taxon>Polyangiaceae</taxon>
    </lineage>
</organism>
<reference evidence="1" key="1">
    <citation type="journal article" date="2018" name="J. Ind. Microbiol. Biotechnol.">
        <title>Genome mining reveals uncommon alkylpyrones as type III PKS products from myxobacteria.</title>
        <authorList>
            <person name="Hug J.J."/>
            <person name="Panter F."/>
            <person name="Krug D."/>
            <person name="Muller R."/>
        </authorList>
    </citation>
    <scope>NUCLEOTIDE SEQUENCE</scope>
    <source>
        <strain evidence="1">SBSr021</strain>
    </source>
</reference>
<evidence type="ECO:0000313" key="1">
    <source>
        <dbReference type="EMBL" id="AYM54512.1"/>
    </source>
</evidence>
<dbReference type="EMBL" id="MH908924">
    <property type="protein sequence ID" value="AYM54512.1"/>
    <property type="molecule type" value="Genomic_DNA"/>
</dbReference>
<protein>
    <submittedName>
        <fullName evidence="1">Uncharacterized protein</fullName>
    </submittedName>
</protein>
<dbReference type="AlphaFoldDB" id="A0A3S7V0K8"/>